<reference evidence="9" key="1">
    <citation type="submission" date="2016-05" db="EMBL/GenBank/DDBJ databases">
        <authorList>
            <person name="Behera P."/>
            <person name="Vaishampayan P."/>
            <person name="Singh N."/>
            <person name="Raina V."/>
            <person name="Suar M."/>
            <person name="Pattnaik A."/>
            <person name="Rastogi G."/>
        </authorList>
    </citation>
    <scope>NUCLEOTIDE SEQUENCE [LARGE SCALE GENOMIC DNA]</scope>
    <source>
        <strain evidence="9">MP23</strain>
    </source>
</reference>
<gene>
    <name evidence="8" type="ORF">A9B99_06280</name>
</gene>
<keyword evidence="4" id="KW-0732">Signal</keyword>
<keyword evidence="8" id="KW-0282">Flagellum</keyword>
<dbReference type="CDD" id="cd11614">
    <property type="entry name" value="SAF_CpaB_FlgA_like"/>
    <property type="match status" value="1"/>
</dbReference>
<evidence type="ECO:0000313" key="9">
    <source>
        <dbReference type="Proteomes" id="UP000078225"/>
    </source>
</evidence>
<comment type="subcellular location">
    <subcellularLocation>
        <location evidence="1">Periplasm</location>
    </subcellularLocation>
</comment>
<evidence type="ECO:0000259" key="7">
    <source>
        <dbReference type="SMART" id="SM00858"/>
    </source>
</evidence>
<dbReference type="NCBIfam" id="TIGR03170">
    <property type="entry name" value="flgA_cterm"/>
    <property type="match status" value="1"/>
</dbReference>
<evidence type="ECO:0000256" key="3">
    <source>
        <dbReference type="ARBA" id="ARBA00014754"/>
    </source>
</evidence>
<dbReference type="Gene3D" id="3.90.1210.10">
    <property type="entry name" value="Antifreeze-like/N-acetylneuraminic acid synthase C-terminal domain"/>
    <property type="match status" value="1"/>
</dbReference>
<dbReference type="GO" id="GO:0044780">
    <property type="term" value="P:bacterial-type flagellum assembly"/>
    <property type="evidence" value="ECO:0007669"/>
    <property type="project" value="InterPro"/>
</dbReference>
<dbReference type="STRING" id="1691903.A9B99_06280"/>
<dbReference type="EMBL" id="LYRP01000012">
    <property type="protein sequence ID" value="OAT76919.1"/>
    <property type="molecule type" value="Genomic_DNA"/>
</dbReference>
<dbReference type="RefSeq" id="WP_064597378.1">
    <property type="nucleotide sequence ID" value="NZ_LYRP01000012.1"/>
</dbReference>
<dbReference type="InterPro" id="IPR039246">
    <property type="entry name" value="Flagellar_FlgA"/>
</dbReference>
<comment type="similarity">
    <text evidence="2">Belongs to the FlgA family.</text>
</comment>
<protein>
    <recommendedName>
        <fullName evidence="3">Flagella basal body P-ring formation protein FlgA</fullName>
    </recommendedName>
</protein>
<dbReference type="AlphaFoldDB" id="A0A1B7L3E5"/>
<comment type="caution">
    <text evidence="8">The sequence shown here is derived from an EMBL/GenBank/DDBJ whole genome shotgun (WGS) entry which is preliminary data.</text>
</comment>
<dbReference type="InterPro" id="IPR017585">
    <property type="entry name" value="SAF_FlgA"/>
</dbReference>
<keyword evidence="8" id="KW-0966">Cell projection</keyword>
<dbReference type="PANTHER" id="PTHR36307:SF1">
    <property type="entry name" value="FLAGELLA BASAL BODY P-RING FORMATION PROTEIN FLGA"/>
    <property type="match status" value="1"/>
</dbReference>
<comment type="function">
    <text evidence="6">Involved in the assembly process of the P-ring formation. It may associate with FlgF on the rod constituting a structure essential for the P-ring assembly or may act as a modulator protein for the P-ring assembly.</text>
</comment>
<keyword evidence="9" id="KW-1185">Reference proteome</keyword>
<keyword evidence="5" id="KW-0574">Periplasm</keyword>
<dbReference type="SMART" id="SM00858">
    <property type="entry name" value="SAF"/>
    <property type="match status" value="1"/>
</dbReference>
<evidence type="ECO:0000256" key="6">
    <source>
        <dbReference type="ARBA" id="ARBA00025643"/>
    </source>
</evidence>
<dbReference type="OrthoDB" id="6539695at2"/>
<evidence type="ECO:0000313" key="8">
    <source>
        <dbReference type="EMBL" id="OAT76919.1"/>
    </source>
</evidence>
<dbReference type="InterPro" id="IPR013974">
    <property type="entry name" value="SAF"/>
</dbReference>
<evidence type="ECO:0000256" key="2">
    <source>
        <dbReference type="ARBA" id="ARBA00010474"/>
    </source>
</evidence>
<dbReference type="InterPro" id="IPR041231">
    <property type="entry name" value="FlgA_N"/>
</dbReference>
<dbReference type="PANTHER" id="PTHR36307">
    <property type="entry name" value="FLAGELLA BASAL BODY P-RING FORMATION PROTEIN FLGA"/>
    <property type="match status" value="1"/>
</dbReference>
<dbReference type="Pfam" id="PF13144">
    <property type="entry name" value="ChapFlgA"/>
    <property type="match status" value="1"/>
</dbReference>
<dbReference type="Pfam" id="PF17656">
    <property type="entry name" value="ChapFlgA_N"/>
    <property type="match status" value="1"/>
</dbReference>
<organism evidence="8 9">
    <name type="scientific">Mangrovibacter phragmitis</name>
    <dbReference type="NCBI Taxonomy" id="1691903"/>
    <lineage>
        <taxon>Bacteria</taxon>
        <taxon>Pseudomonadati</taxon>
        <taxon>Pseudomonadota</taxon>
        <taxon>Gammaproteobacteria</taxon>
        <taxon>Enterobacterales</taxon>
        <taxon>Enterobacteriaceae</taxon>
        <taxon>Mangrovibacter</taxon>
    </lineage>
</organism>
<accession>A0A1B7L3E5</accession>
<evidence type="ECO:0000256" key="4">
    <source>
        <dbReference type="ARBA" id="ARBA00022729"/>
    </source>
</evidence>
<evidence type="ECO:0000256" key="5">
    <source>
        <dbReference type="ARBA" id="ARBA00022764"/>
    </source>
</evidence>
<dbReference type="Gene3D" id="2.30.30.760">
    <property type="match status" value="1"/>
</dbReference>
<dbReference type="PROSITE" id="PS51257">
    <property type="entry name" value="PROKAR_LIPOPROTEIN"/>
    <property type="match status" value="1"/>
</dbReference>
<feature type="domain" description="SAF" evidence="7">
    <location>
        <begin position="131"/>
        <end position="193"/>
    </location>
</feature>
<sequence>MYFSKLHLASSLNGKFLFPVSAAVLWLFSACATVAANGLPSARLQIESAARQAVNQAVNQQAKRQQWQDWQLRVALFALQDVANYPRCATPPEAQLSGLSAQDFSRMKVNVRCTGALSWQTTVTVKPEILLPVVTARHALPREHLLTAQDLVMKKQNIVAIRGGYETKIEKLSGFSVKRRLREGQVISLQHVDKPQVISRGQQVTLVASQQGIEARTQGEALQNGRAGGMIRVKNLSSERIVLAQVVSAGLVKVVAETEE</sequence>
<dbReference type="Proteomes" id="UP000078225">
    <property type="component" value="Unassembled WGS sequence"/>
</dbReference>
<name>A0A1B7L3E5_9ENTR</name>
<keyword evidence="8" id="KW-0969">Cilium</keyword>
<proteinExistence type="inferred from homology"/>
<dbReference type="GO" id="GO:0042597">
    <property type="term" value="C:periplasmic space"/>
    <property type="evidence" value="ECO:0007669"/>
    <property type="project" value="UniProtKB-SubCell"/>
</dbReference>
<evidence type="ECO:0000256" key="1">
    <source>
        <dbReference type="ARBA" id="ARBA00004418"/>
    </source>
</evidence>